<reference evidence="1 2" key="1">
    <citation type="submission" date="2021-03" db="EMBL/GenBank/DDBJ databases">
        <title>Antimicrobial resistance genes in bacteria isolated from Japanese honey, and their potential for conferring macrolide and lincosamide resistance in the American foulbrood pathogen Paenibacillus larvae.</title>
        <authorList>
            <person name="Okamoto M."/>
            <person name="Kumagai M."/>
            <person name="Kanamori H."/>
            <person name="Takamatsu D."/>
        </authorList>
    </citation>
    <scope>NUCLEOTIDE SEQUENCE [LARGE SCALE GENOMIC DNA]</scope>
    <source>
        <strain evidence="1 2">J8TS2</strain>
    </source>
</reference>
<evidence type="ECO:0000313" key="1">
    <source>
        <dbReference type="EMBL" id="GIN57322.1"/>
    </source>
</evidence>
<comment type="caution">
    <text evidence="1">The sequence shown here is derived from an EMBL/GenBank/DDBJ whole genome shotgun (WGS) entry which is preliminary data.</text>
</comment>
<evidence type="ECO:0000313" key="2">
    <source>
        <dbReference type="Proteomes" id="UP000679950"/>
    </source>
</evidence>
<gene>
    <name evidence="1" type="ORF">J8TS2_16410</name>
</gene>
<dbReference type="Proteomes" id="UP000679950">
    <property type="component" value="Unassembled WGS sequence"/>
</dbReference>
<protein>
    <submittedName>
        <fullName evidence="1">Uncharacterized protein</fullName>
    </submittedName>
</protein>
<proteinExistence type="predicted"/>
<dbReference type="EMBL" id="BORB01000011">
    <property type="protein sequence ID" value="GIN57322.1"/>
    <property type="molecule type" value="Genomic_DNA"/>
</dbReference>
<keyword evidence="2" id="KW-1185">Reference proteome</keyword>
<accession>A0ABQ4KHE1</accession>
<sequence>MRMVWMESLMLKLSLINPISMVVHWMDMMMHCVSMMVRWMSMITVHMMMHLITFFFFFFLFYTPYAFKKKHETLNK</sequence>
<name>A0ABQ4KHE1_9BACI</name>
<organism evidence="1 2">
    <name type="scientific">Lederbergia ruris</name>
    <dbReference type="NCBI Taxonomy" id="217495"/>
    <lineage>
        <taxon>Bacteria</taxon>
        <taxon>Bacillati</taxon>
        <taxon>Bacillota</taxon>
        <taxon>Bacilli</taxon>
        <taxon>Bacillales</taxon>
        <taxon>Bacillaceae</taxon>
        <taxon>Lederbergia</taxon>
    </lineage>
</organism>